<dbReference type="RefSeq" id="WP_125040925.1">
    <property type="nucleotide sequence ID" value="NZ_BHWB01000004.1"/>
</dbReference>
<organism evidence="1 2">
    <name type="scientific">Bacteroides faecalis</name>
    <dbReference type="NCBI Taxonomy" id="2447885"/>
    <lineage>
        <taxon>Bacteria</taxon>
        <taxon>Pseudomonadati</taxon>
        <taxon>Bacteroidota</taxon>
        <taxon>Bacteroidia</taxon>
        <taxon>Bacteroidales</taxon>
        <taxon>Bacteroidaceae</taxon>
        <taxon>Bacteroides</taxon>
    </lineage>
</organism>
<name>A0A401LTK5_9BACE</name>
<protein>
    <submittedName>
        <fullName evidence="1">Uncharacterized protein</fullName>
    </submittedName>
</protein>
<accession>A0A401LTK5</accession>
<reference evidence="1 2" key="1">
    <citation type="submission" date="2018-10" db="EMBL/GenBank/DDBJ databases">
        <title>Draft Genome Sequence of Bacteroides sp. KCTC 15687.</title>
        <authorList>
            <person name="Yu S.Y."/>
            <person name="Kim J.S."/>
            <person name="Oh B.S."/>
            <person name="Park S.H."/>
            <person name="Kang S.W."/>
            <person name="Park J.E."/>
            <person name="Choi S.H."/>
            <person name="Han K.I."/>
            <person name="Lee K.C."/>
            <person name="Eom M.K."/>
            <person name="Suh M.K."/>
            <person name="Lee D.H."/>
            <person name="Yoon H."/>
            <person name="Kim B."/>
            <person name="Yang S.J."/>
            <person name="Lee J.S."/>
            <person name="Lee J.H."/>
        </authorList>
    </citation>
    <scope>NUCLEOTIDE SEQUENCE [LARGE SCALE GENOMIC DNA]</scope>
    <source>
        <strain evidence="1 2">KCTC 15687</strain>
    </source>
</reference>
<keyword evidence="2" id="KW-1185">Reference proteome</keyword>
<dbReference type="AlphaFoldDB" id="A0A401LTK5"/>
<comment type="caution">
    <text evidence="1">The sequence shown here is derived from an EMBL/GenBank/DDBJ whole genome shotgun (WGS) entry which is preliminary data.</text>
</comment>
<gene>
    <name evidence="1" type="ORF">KGMB02408_17380</name>
</gene>
<evidence type="ECO:0000313" key="1">
    <source>
        <dbReference type="EMBL" id="GCB34793.1"/>
    </source>
</evidence>
<sequence length="59" mass="7060">MKLIKWKQEVKRNNENKKQTVKEKEYRIGRTAGWNFCPIHMPAPKADNGQNERQNINHI</sequence>
<dbReference type="EMBL" id="BHWB01000004">
    <property type="protein sequence ID" value="GCB34793.1"/>
    <property type="molecule type" value="Genomic_DNA"/>
</dbReference>
<evidence type="ECO:0000313" key="2">
    <source>
        <dbReference type="Proteomes" id="UP000288079"/>
    </source>
</evidence>
<proteinExistence type="predicted"/>
<dbReference type="Proteomes" id="UP000288079">
    <property type="component" value="Unassembled WGS sequence"/>
</dbReference>